<dbReference type="AlphaFoldDB" id="A0A093V9L2"/>
<dbReference type="Pfam" id="PF02417">
    <property type="entry name" value="Chromate_transp"/>
    <property type="match status" value="1"/>
</dbReference>
<comment type="subcellular location">
    <subcellularLocation>
        <location evidence="1">Cell membrane</location>
        <topology evidence="1">Multi-pass membrane protein</topology>
    </subcellularLocation>
</comment>
<name>A0A093V9L2_TALMA</name>
<comment type="similarity">
    <text evidence="2">Belongs to the chromate ion transporter (CHR) (TC 2.A.51) family.</text>
</comment>
<organism evidence="8">
    <name type="scientific">Talaromyces marneffei PM1</name>
    <dbReference type="NCBI Taxonomy" id="1077442"/>
    <lineage>
        <taxon>Eukaryota</taxon>
        <taxon>Fungi</taxon>
        <taxon>Dikarya</taxon>
        <taxon>Ascomycota</taxon>
        <taxon>Pezizomycotina</taxon>
        <taxon>Eurotiomycetes</taxon>
        <taxon>Eurotiomycetidae</taxon>
        <taxon>Eurotiales</taxon>
        <taxon>Trichocomaceae</taxon>
        <taxon>Talaromyces</taxon>
        <taxon>Talaromyces sect. Talaromyces</taxon>
    </lineage>
</organism>
<keyword evidence="3" id="KW-1003">Cell membrane</keyword>
<evidence type="ECO:0000256" key="6">
    <source>
        <dbReference type="ARBA" id="ARBA00023136"/>
    </source>
</evidence>
<evidence type="ECO:0000256" key="1">
    <source>
        <dbReference type="ARBA" id="ARBA00004651"/>
    </source>
</evidence>
<evidence type="ECO:0000256" key="5">
    <source>
        <dbReference type="ARBA" id="ARBA00022989"/>
    </source>
</evidence>
<evidence type="ECO:0000313" key="8">
    <source>
        <dbReference type="EMBL" id="KFX46669.1"/>
    </source>
</evidence>
<protein>
    <submittedName>
        <fullName evidence="8">Putative transporter YwrB</fullName>
    </submittedName>
</protein>
<reference evidence="8" key="1">
    <citation type="journal article" date="2014" name="PLoS Genet.">
        <title>Signature Gene Expression Reveals Novel Clues to the Molecular Mechanisms of Dimorphic Transition in Penicillium marneffei.</title>
        <authorList>
            <person name="Yang E."/>
            <person name="Wang G."/>
            <person name="Cai J."/>
            <person name="Woo P.C."/>
            <person name="Lau S.K."/>
            <person name="Yuen K.-Y."/>
            <person name="Chow W.-N."/>
            <person name="Lin X."/>
        </authorList>
    </citation>
    <scope>NUCLEOTIDE SEQUENCE [LARGE SCALE GENOMIC DNA]</scope>
    <source>
        <strain evidence="8">PM1</strain>
    </source>
</reference>
<evidence type="ECO:0000256" key="4">
    <source>
        <dbReference type="ARBA" id="ARBA00022692"/>
    </source>
</evidence>
<dbReference type="EMBL" id="JPOX01000018">
    <property type="protein sequence ID" value="KFX46669.1"/>
    <property type="molecule type" value="Genomic_DNA"/>
</dbReference>
<dbReference type="GO" id="GO:0015109">
    <property type="term" value="F:chromate transmembrane transporter activity"/>
    <property type="evidence" value="ECO:0007669"/>
    <property type="project" value="InterPro"/>
</dbReference>
<evidence type="ECO:0000256" key="3">
    <source>
        <dbReference type="ARBA" id="ARBA00022475"/>
    </source>
</evidence>
<evidence type="ECO:0000256" key="2">
    <source>
        <dbReference type="ARBA" id="ARBA00005262"/>
    </source>
</evidence>
<proteinExistence type="inferred from homology"/>
<dbReference type="PANTHER" id="PTHR33567">
    <property type="entry name" value="CHROMATE ION TRANSPORTER (EUROFUNG)"/>
    <property type="match status" value="1"/>
</dbReference>
<dbReference type="PANTHER" id="PTHR33567:SF3">
    <property type="entry name" value="CHROMATE ION TRANSPORTER (EUROFUNG)"/>
    <property type="match status" value="1"/>
</dbReference>
<dbReference type="HOGENOM" id="CLU_1994125_0_0_1"/>
<keyword evidence="6 7" id="KW-0472">Membrane</keyword>
<accession>A0A093V9L2</accession>
<evidence type="ECO:0000256" key="7">
    <source>
        <dbReference type="SAM" id="Phobius"/>
    </source>
</evidence>
<sequence length="125" mass="14015">MMHSSSITENLPGLKSLIRRHRSGRTSKTGANGEVSLLSRLVDVFLRTWDLGFTSFGGPPVHFRILHERFVEGKTGEKWVDEQTYQELFAICQALPGPGSTKMVFCLALLHAGFIPAIVTFLIWR</sequence>
<dbReference type="GO" id="GO:0005886">
    <property type="term" value="C:plasma membrane"/>
    <property type="evidence" value="ECO:0007669"/>
    <property type="project" value="UniProtKB-SubCell"/>
</dbReference>
<feature type="transmembrane region" description="Helical" evidence="7">
    <location>
        <begin position="103"/>
        <end position="124"/>
    </location>
</feature>
<comment type="caution">
    <text evidence="8">The sequence shown here is derived from an EMBL/GenBank/DDBJ whole genome shotgun (WGS) entry which is preliminary data.</text>
</comment>
<gene>
    <name evidence="8" type="ORF">GQ26_0181540</name>
</gene>
<dbReference type="InterPro" id="IPR003370">
    <property type="entry name" value="Chromate_transpt"/>
</dbReference>
<keyword evidence="5 7" id="KW-1133">Transmembrane helix</keyword>
<keyword evidence="4 7" id="KW-0812">Transmembrane</keyword>